<dbReference type="CDD" id="cd01392">
    <property type="entry name" value="HTH_LacI"/>
    <property type="match status" value="1"/>
</dbReference>
<dbReference type="SMART" id="SM00354">
    <property type="entry name" value="HTH_LACI"/>
    <property type="match status" value="1"/>
</dbReference>
<gene>
    <name evidence="6" type="ORF">IAA21_06565</name>
</gene>
<sequence>MEKRVTIQDIADSLGLSRNTVSKALNNTGILAEETRRRILEKASEMGYRRFIYLQQEAPAPSTAPGELALLTQSMPYGSHFGTYALNTFQEKISQNNYRLSMFPIREEEMASLRLPLGFDKEKTDGIICMEMFQPEYMEMLNSLHIPLLFIDTAYDTDFTQIDADFLLMENRTSVFNLTDTLIQNGYRDLAFAGERRHCRSFFERYQGFMDALAENRLTPATTEFTDTNVFFEPSVLADTIKHTSKLPEVFVCANDFVAIDLIRALRKQGIRVPEDVTVTGFDNAPESRLIEPHLTTVEIPSAQMGYIAADLLLSRIREPETPYRITYVRTTVKYRESTGKLKL</sequence>
<evidence type="ECO:0000256" key="4">
    <source>
        <dbReference type="ARBA" id="ARBA00023163"/>
    </source>
</evidence>
<dbReference type="GO" id="GO:0000976">
    <property type="term" value="F:transcription cis-regulatory region binding"/>
    <property type="evidence" value="ECO:0007669"/>
    <property type="project" value="TreeGrafter"/>
</dbReference>
<evidence type="ECO:0000259" key="5">
    <source>
        <dbReference type="PROSITE" id="PS50932"/>
    </source>
</evidence>
<feature type="domain" description="HTH lacI-type" evidence="5">
    <location>
        <begin position="5"/>
        <end position="70"/>
    </location>
</feature>
<dbReference type="Proteomes" id="UP000824041">
    <property type="component" value="Unassembled WGS sequence"/>
</dbReference>
<evidence type="ECO:0000313" key="7">
    <source>
        <dbReference type="Proteomes" id="UP000824041"/>
    </source>
</evidence>
<dbReference type="GO" id="GO:0003700">
    <property type="term" value="F:DNA-binding transcription factor activity"/>
    <property type="evidence" value="ECO:0007669"/>
    <property type="project" value="TreeGrafter"/>
</dbReference>
<dbReference type="Gene3D" id="3.40.50.2300">
    <property type="match status" value="2"/>
</dbReference>
<dbReference type="PROSITE" id="PS50932">
    <property type="entry name" value="HTH_LACI_2"/>
    <property type="match status" value="1"/>
</dbReference>
<keyword evidence="4" id="KW-0804">Transcription</keyword>
<dbReference type="PANTHER" id="PTHR30146:SF148">
    <property type="entry name" value="HTH-TYPE TRANSCRIPTIONAL REPRESSOR PURR-RELATED"/>
    <property type="match status" value="1"/>
</dbReference>
<dbReference type="SUPFAM" id="SSF47413">
    <property type="entry name" value="lambda repressor-like DNA-binding domains"/>
    <property type="match status" value="1"/>
</dbReference>
<dbReference type="PANTHER" id="PTHR30146">
    <property type="entry name" value="LACI-RELATED TRANSCRIPTIONAL REPRESSOR"/>
    <property type="match status" value="1"/>
</dbReference>
<protein>
    <submittedName>
        <fullName evidence="6">LacI family DNA-binding transcriptional regulator</fullName>
    </submittedName>
</protein>
<dbReference type="InterPro" id="IPR000843">
    <property type="entry name" value="HTH_LacI"/>
</dbReference>
<reference evidence="6" key="1">
    <citation type="journal article" date="2021" name="PeerJ">
        <title>Extensive microbial diversity within the chicken gut microbiome revealed by metagenomics and culture.</title>
        <authorList>
            <person name="Gilroy R."/>
            <person name="Ravi A."/>
            <person name="Getino M."/>
            <person name="Pursley I."/>
            <person name="Horton D.L."/>
            <person name="Alikhan N.F."/>
            <person name="Baker D."/>
            <person name="Gharbi K."/>
            <person name="Hall N."/>
            <person name="Watson M."/>
            <person name="Adriaenssens E.M."/>
            <person name="Foster-Nyarko E."/>
            <person name="Jarju S."/>
            <person name="Secka A."/>
            <person name="Antonio M."/>
            <person name="Oren A."/>
            <person name="Chaudhuri R.R."/>
            <person name="La Ragione R."/>
            <person name="Hildebrand F."/>
            <person name="Pallen M.J."/>
        </authorList>
    </citation>
    <scope>NUCLEOTIDE SEQUENCE</scope>
    <source>
        <strain evidence="6">14324</strain>
    </source>
</reference>
<dbReference type="InterPro" id="IPR010982">
    <property type="entry name" value="Lambda_DNA-bd_dom_sf"/>
</dbReference>
<proteinExistence type="predicted"/>
<keyword evidence="2" id="KW-0805">Transcription regulation</keyword>
<comment type="caution">
    <text evidence="6">The sequence shown here is derived from an EMBL/GenBank/DDBJ whole genome shotgun (WGS) entry which is preliminary data.</text>
</comment>
<accession>A0A9D2DSS9</accession>
<dbReference type="Pfam" id="PF00356">
    <property type="entry name" value="LacI"/>
    <property type="match status" value="1"/>
</dbReference>
<dbReference type="InterPro" id="IPR028082">
    <property type="entry name" value="Peripla_BP_I"/>
</dbReference>
<evidence type="ECO:0000313" key="6">
    <source>
        <dbReference type="EMBL" id="HIZ22443.1"/>
    </source>
</evidence>
<keyword evidence="3 6" id="KW-0238">DNA-binding</keyword>
<reference evidence="6" key="2">
    <citation type="submission" date="2021-04" db="EMBL/GenBank/DDBJ databases">
        <authorList>
            <person name="Gilroy R."/>
        </authorList>
    </citation>
    <scope>NUCLEOTIDE SEQUENCE</scope>
    <source>
        <strain evidence="6">14324</strain>
    </source>
</reference>
<keyword evidence="1" id="KW-0678">Repressor</keyword>
<evidence type="ECO:0000256" key="1">
    <source>
        <dbReference type="ARBA" id="ARBA00022491"/>
    </source>
</evidence>
<name>A0A9D2DSS9_9FIRM</name>
<dbReference type="AlphaFoldDB" id="A0A9D2DSS9"/>
<dbReference type="EMBL" id="DXBU01000091">
    <property type="protein sequence ID" value="HIZ22443.1"/>
    <property type="molecule type" value="Genomic_DNA"/>
</dbReference>
<dbReference type="SUPFAM" id="SSF53822">
    <property type="entry name" value="Periplasmic binding protein-like I"/>
    <property type="match status" value="1"/>
</dbReference>
<dbReference type="Gene3D" id="1.10.260.40">
    <property type="entry name" value="lambda repressor-like DNA-binding domains"/>
    <property type="match status" value="1"/>
</dbReference>
<evidence type="ECO:0000256" key="3">
    <source>
        <dbReference type="ARBA" id="ARBA00023125"/>
    </source>
</evidence>
<evidence type="ECO:0000256" key="2">
    <source>
        <dbReference type="ARBA" id="ARBA00023015"/>
    </source>
</evidence>
<dbReference type="Pfam" id="PF13377">
    <property type="entry name" value="Peripla_BP_3"/>
    <property type="match status" value="1"/>
</dbReference>
<organism evidence="6 7">
    <name type="scientific">Candidatus Blautia faecigallinarum</name>
    <dbReference type="NCBI Taxonomy" id="2838488"/>
    <lineage>
        <taxon>Bacteria</taxon>
        <taxon>Bacillati</taxon>
        <taxon>Bacillota</taxon>
        <taxon>Clostridia</taxon>
        <taxon>Lachnospirales</taxon>
        <taxon>Lachnospiraceae</taxon>
        <taxon>Blautia</taxon>
    </lineage>
</organism>
<dbReference type="InterPro" id="IPR046335">
    <property type="entry name" value="LacI/GalR-like_sensor"/>
</dbReference>